<dbReference type="Proteomes" id="UP000053593">
    <property type="component" value="Unassembled WGS sequence"/>
</dbReference>
<protein>
    <submittedName>
        <fullName evidence="2">Uncharacterized protein</fullName>
    </submittedName>
</protein>
<accession>A0A0D0BY03</accession>
<evidence type="ECO:0000313" key="3">
    <source>
        <dbReference type="Proteomes" id="UP000053593"/>
    </source>
</evidence>
<dbReference type="HOGENOM" id="CLU_2085093_0_0_1"/>
<keyword evidence="3" id="KW-1185">Reference proteome</keyword>
<reference evidence="2 3" key="1">
    <citation type="submission" date="2014-04" db="EMBL/GenBank/DDBJ databases">
        <title>Evolutionary Origins and Diversification of the Mycorrhizal Mutualists.</title>
        <authorList>
            <consortium name="DOE Joint Genome Institute"/>
            <consortium name="Mycorrhizal Genomics Consortium"/>
            <person name="Kohler A."/>
            <person name="Kuo A."/>
            <person name="Nagy L.G."/>
            <person name="Floudas D."/>
            <person name="Copeland A."/>
            <person name="Barry K.W."/>
            <person name="Cichocki N."/>
            <person name="Veneault-Fourrey C."/>
            <person name="LaButti K."/>
            <person name="Lindquist E.A."/>
            <person name="Lipzen A."/>
            <person name="Lundell T."/>
            <person name="Morin E."/>
            <person name="Murat C."/>
            <person name="Riley R."/>
            <person name="Ohm R."/>
            <person name="Sun H."/>
            <person name="Tunlid A."/>
            <person name="Henrissat B."/>
            <person name="Grigoriev I.V."/>
            <person name="Hibbett D.S."/>
            <person name="Martin F."/>
        </authorList>
    </citation>
    <scope>NUCLEOTIDE SEQUENCE [LARGE SCALE GENOMIC DNA]</scope>
    <source>
        <strain evidence="2 3">FD-317 M1</strain>
    </source>
</reference>
<evidence type="ECO:0000256" key="1">
    <source>
        <dbReference type="SAM" id="MobiDB-lite"/>
    </source>
</evidence>
<evidence type="ECO:0000313" key="2">
    <source>
        <dbReference type="EMBL" id="KIK50322.1"/>
    </source>
</evidence>
<dbReference type="EMBL" id="KN834909">
    <property type="protein sequence ID" value="KIK50322.1"/>
    <property type="molecule type" value="Genomic_DNA"/>
</dbReference>
<gene>
    <name evidence="2" type="ORF">GYMLUDRAFT_51283</name>
</gene>
<sequence length="139" mass="16140">MSLLGWLGNSMRNGEEDEEEEDEYELGMSMDMIVWHSPPEPALHLTFKRLRKLRHPVHPIYRGSRPSSPPLTHRLRAQTSLSLLRRPDSLVHSKGTTLLTSPMKALVWMAGPVFIQWFSNWLIQIYNNICVSILMYILQ</sequence>
<name>A0A0D0BY03_9AGAR</name>
<dbReference type="AlphaFoldDB" id="A0A0D0BY03"/>
<feature type="region of interest" description="Disordered" evidence="1">
    <location>
        <begin position="1"/>
        <end position="22"/>
    </location>
</feature>
<organism evidence="2 3">
    <name type="scientific">Collybiopsis luxurians FD-317 M1</name>
    <dbReference type="NCBI Taxonomy" id="944289"/>
    <lineage>
        <taxon>Eukaryota</taxon>
        <taxon>Fungi</taxon>
        <taxon>Dikarya</taxon>
        <taxon>Basidiomycota</taxon>
        <taxon>Agaricomycotina</taxon>
        <taxon>Agaricomycetes</taxon>
        <taxon>Agaricomycetidae</taxon>
        <taxon>Agaricales</taxon>
        <taxon>Marasmiineae</taxon>
        <taxon>Omphalotaceae</taxon>
        <taxon>Collybiopsis</taxon>
        <taxon>Collybiopsis luxurians</taxon>
    </lineage>
</organism>
<proteinExistence type="predicted"/>